<keyword evidence="4 10" id="KW-0256">Endoplasmic reticulum</keyword>
<dbReference type="FunFam" id="2.60.120.200:FF:000011">
    <property type="entry name" value="Probable calnexin"/>
    <property type="match status" value="1"/>
</dbReference>
<feature type="disulfide bond" evidence="9">
    <location>
        <begin position="129"/>
        <end position="164"/>
    </location>
</feature>
<evidence type="ECO:0000256" key="8">
    <source>
        <dbReference type="ARBA" id="ARBA00040224"/>
    </source>
</evidence>
<feature type="chain" id="PRO_5016189868" description="Calnexin" evidence="10">
    <location>
        <begin position="22"/>
        <end position="577"/>
    </location>
</feature>
<accession>A0A316UGF9</accession>
<dbReference type="SUPFAM" id="SSF63887">
    <property type="entry name" value="P-domain of calnexin/calreticulin"/>
    <property type="match status" value="1"/>
</dbReference>
<dbReference type="PANTHER" id="PTHR11073:SF1">
    <property type="entry name" value="CALNEXIN 14D-RELATED"/>
    <property type="match status" value="1"/>
</dbReference>
<evidence type="ECO:0000256" key="1">
    <source>
        <dbReference type="ARBA" id="ARBA00004389"/>
    </source>
</evidence>
<evidence type="ECO:0000256" key="6">
    <source>
        <dbReference type="ARBA" id="ARBA00023136"/>
    </source>
</evidence>
<dbReference type="InterPro" id="IPR009033">
    <property type="entry name" value="Calreticulin/calnexin_P_dom_sf"/>
</dbReference>
<feature type="region of interest" description="Disordered" evidence="11">
    <location>
        <begin position="257"/>
        <end position="298"/>
    </location>
</feature>
<dbReference type="InterPro" id="IPR013320">
    <property type="entry name" value="ConA-like_dom_sf"/>
</dbReference>
<keyword evidence="7 10" id="KW-0143">Chaperone</keyword>
<feature type="signal peptide" evidence="10">
    <location>
        <begin position="1"/>
        <end position="21"/>
    </location>
</feature>
<dbReference type="OrthoDB" id="1938156at2759"/>
<evidence type="ECO:0000256" key="7">
    <source>
        <dbReference type="ARBA" id="ARBA00023186"/>
    </source>
</evidence>
<keyword evidence="6 10" id="KW-0472">Membrane</keyword>
<dbReference type="FunFam" id="2.10.250.10:FF:000001">
    <property type="entry name" value="Calnexin homolog"/>
    <property type="match status" value="1"/>
</dbReference>
<dbReference type="PANTHER" id="PTHR11073">
    <property type="entry name" value="CALRETICULIN AND CALNEXIN"/>
    <property type="match status" value="1"/>
</dbReference>
<dbReference type="Proteomes" id="UP000245942">
    <property type="component" value="Unassembled WGS sequence"/>
</dbReference>
<keyword evidence="13" id="KW-1185">Reference proteome</keyword>
<dbReference type="GO" id="GO:0036503">
    <property type="term" value="P:ERAD pathway"/>
    <property type="evidence" value="ECO:0007669"/>
    <property type="project" value="TreeGrafter"/>
</dbReference>
<keyword evidence="10" id="KW-0732">Signal</keyword>
<gene>
    <name evidence="12" type="ORF">BCV69DRAFT_279933</name>
</gene>
<dbReference type="GO" id="GO:0051082">
    <property type="term" value="F:unfolded protein binding"/>
    <property type="evidence" value="ECO:0007669"/>
    <property type="project" value="InterPro"/>
</dbReference>
<name>A0A316UGF9_9BASI</name>
<dbReference type="GO" id="GO:0005789">
    <property type="term" value="C:endoplasmic reticulum membrane"/>
    <property type="evidence" value="ECO:0007669"/>
    <property type="project" value="UniProtKB-SubCell"/>
</dbReference>
<dbReference type="PROSITE" id="PS00804">
    <property type="entry name" value="CALRETICULIN_2"/>
    <property type="match status" value="1"/>
</dbReference>
<evidence type="ECO:0000256" key="4">
    <source>
        <dbReference type="ARBA" id="ARBA00022824"/>
    </source>
</evidence>
<dbReference type="RefSeq" id="XP_025351188.1">
    <property type="nucleotide sequence ID" value="XM_025491423.1"/>
</dbReference>
<evidence type="ECO:0000256" key="2">
    <source>
        <dbReference type="ARBA" id="ARBA00010983"/>
    </source>
</evidence>
<protein>
    <recommendedName>
        <fullName evidence="8">Calnexin</fullName>
    </recommendedName>
</protein>
<evidence type="ECO:0000256" key="5">
    <source>
        <dbReference type="ARBA" id="ARBA00022989"/>
    </source>
</evidence>
<evidence type="ECO:0000313" key="13">
    <source>
        <dbReference type="Proteomes" id="UP000245942"/>
    </source>
</evidence>
<sequence length="577" mass="63033">MKSHVGVAALALAAVATASNAEHVERKPFKRTSIKAPFLEQFTEDWTERWTPSAATKTQKGGDVFSYSGKWSVEEPIVFPGLLGDEGLVVKSKASQHAISAPFTEVVKTDGKKPLVVQYEAKFQTGLSCGGAYLKLLSESPDGIQAKEFSDQTPYTIMFGPDKCGQTNKVHFIVRHKNPVTGTIEEKHLIDTPYPKLAKTTNLYTLVVQPDNSYEIFINHESRKKGTLFEHFQPPFNPPKEIDDPEDFKPADWVDEERIPSPVASKPADWDEDAPAEISDPDATKPAGWLEDEPLRIRDPEAQKPEEWDDEEDGEWAPPLVPNPKCQEAPGCGPWTPPTIPNPKYRGKWTAPLVANPDYKGVWAPRKIANPEYYNDEQPSNFTPMAGIGFEIWTMDEDILFDNIYVGYSAEDAKKLAEETFDEKLPIEQNIEKKTDDEKKAKDAEEAKGAALDTAKSFVEKYTEEAKQFLDAARDDPIEAFKAFPQVAGGLGALVTMLLGIVAVLAGLAGSKAAPAVKDAAAKGKKKIDAPTTSSAKGVTSKTSASETAKAKSTSVTAAGSNGTSKRTVVSAEDDED</sequence>
<dbReference type="EMBL" id="KZ819321">
    <property type="protein sequence ID" value="PWN24028.1"/>
    <property type="molecule type" value="Genomic_DNA"/>
</dbReference>
<evidence type="ECO:0000256" key="3">
    <source>
        <dbReference type="ARBA" id="ARBA00022692"/>
    </source>
</evidence>
<dbReference type="GO" id="GO:0005509">
    <property type="term" value="F:calcium ion binding"/>
    <property type="evidence" value="ECO:0007669"/>
    <property type="project" value="InterPro"/>
</dbReference>
<reference evidence="12 13" key="1">
    <citation type="journal article" date="2018" name="Mol. Biol. Evol.">
        <title>Broad Genomic Sampling Reveals a Smut Pathogenic Ancestry of the Fungal Clade Ustilaginomycotina.</title>
        <authorList>
            <person name="Kijpornyongpan T."/>
            <person name="Mondo S.J."/>
            <person name="Barry K."/>
            <person name="Sandor L."/>
            <person name="Lee J."/>
            <person name="Lipzen A."/>
            <person name="Pangilinan J."/>
            <person name="LaButti K."/>
            <person name="Hainaut M."/>
            <person name="Henrissat B."/>
            <person name="Grigoriev I.V."/>
            <person name="Spatafora J.W."/>
            <person name="Aime M.C."/>
        </authorList>
    </citation>
    <scope>NUCLEOTIDE SEQUENCE [LARGE SCALE GENOMIC DNA]</scope>
    <source>
        <strain evidence="12 13">MCA 4718</strain>
    </source>
</reference>
<dbReference type="PRINTS" id="PR00626">
    <property type="entry name" value="CALRETICULIN"/>
</dbReference>
<proteinExistence type="inferred from homology"/>
<feature type="region of interest" description="Disordered" evidence="11">
    <location>
        <begin position="522"/>
        <end position="577"/>
    </location>
</feature>
<evidence type="ECO:0000256" key="10">
    <source>
        <dbReference type="RuleBase" id="RU362126"/>
    </source>
</evidence>
<dbReference type="InterPro" id="IPR018124">
    <property type="entry name" value="Calret/calnex_CS"/>
</dbReference>
<evidence type="ECO:0000313" key="12">
    <source>
        <dbReference type="EMBL" id="PWN24028.1"/>
    </source>
</evidence>
<dbReference type="AlphaFoldDB" id="A0A316UGF9"/>
<keyword evidence="9" id="KW-1015">Disulfide bond</keyword>
<dbReference type="Pfam" id="PF00262">
    <property type="entry name" value="Calreticulin"/>
    <property type="match status" value="1"/>
</dbReference>
<comment type="subcellular location">
    <subcellularLocation>
        <location evidence="1">Endoplasmic reticulum membrane</location>
        <topology evidence="1">Single-pass membrane protein</topology>
    </subcellularLocation>
</comment>
<comment type="similarity">
    <text evidence="2 10">Belongs to the calreticulin family.</text>
</comment>
<organism evidence="12 13">
    <name type="scientific">Pseudomicrostroma glucosiphilum</name>
    <dbReference type="NCBI Taxonomy" id="1684307"/>
    <lineage>
        <taxon>Eukaryota</taxon>
        <taxon>Fungi</taxon>
        <taxon>Dikarya</taxon>
        <taxon>Basidiomycota</taxon>
        <taxon>Ustilaginomycotina</taxon>
        <taxon>Exobasidiomycetes</taxon>
        <taxon>Microstromatales</taxon>
        <taxon>Microstromatales incertae sedis</taxon>
        <taxon>Pseudomicrostroma</taxon>
    </lineage>
</organism>
<feature type="compositionally biased region" description="Low complexity" evidence="11">
    <location>
        <begin position="540"/>
        <end position="559"/>
    </location>
</feature>
<dbReference type="SUPFAM" id="SSF49899">
    <property type="entry name" value="Concanavalin A-like lectins/glucanases"/>
    <property type="match status" value="2"/>
</dbReference>
<dbReference type="InterPro" id="IPR001580">
    <property type="entry name" value="Calret/calnex"/>
</dbReference>
<dbReference type="GeneID" id="37013157"/>
<evidence type="ECO:0000256" key="11">
    <source>
        <dbReference type="SAM" id="MobiDB-lite"/>
    </source>
</evidence>
<keyword evidence="3 10" id="KW-0812">Transmembrane</keyword>
<feature type="region of interest" description="Disordered" evidence="11">
    <location>
        <begin position="229"/>
        <end position="248"/>
    </location>
</feature>
<keyword evidence="5 10" id="KW-1133">Transmembrane helix</keyword>
<dbReference type="GO" id="GO:0006457">
    <property type="term" value="P:protein folding"/>
    <property type="evidence" value="ECO:0007669"/>
    <property type="project" value="InterPro"/>
</dbReference>
<dbReference type="STRING" id="1684307.A0A316UGF9"/>
<dbReference type="Gene3D" id="2.60.120.200">
    <property type="match status" value="1"/>
</dbReference>
<dbReference type="Gene3D" id="2.10.250.10">
    <property type="entry name" value="Calreticulin/calnexin, P domain"/>
    <property type="match status" value="1"/>
</dbReference>
<evidence type="ECO:0000256" key="9">
    <source>
        <dbReference type="PIRSR" id="PIRSR601580-3"/>
    </source>
</evidence>
<feature type="transmembrane region" description="Helical" evidence="10">
    <location>
        <begin position="487"/>
        <end position="508"/>
    </location>
</feature>